<dbReference type="Gene3D" id="2.40.10.220">
    <property type="entry name" value="predicted glycosyltransferase like domains"/>
    <property type="match status" value="1"/>
</dbReference>
<name>A0A021VQD0_9CELL</name>
<protein>
    <recommendedName>
        <fullName evidence="1">PilZ domain-containing protein</fullName>
    </recommendedName>
</protein>
<dbReference type="EMBL" id="AXCW01000282">
    <property type="protein sequence ID" value="EYR62265.1"/>
    <property type="molecule type" value="Genomic_DNA"/>
</dbReference>
<evidence type="ECO:0000313" key="2">
    <source>
        <dbReference type="EMBL" id="EYR62265.1"/>
    </source>
</evidence>
<keyword evidence="3" id="KW-1185">Reference proteome</keyword>
<reference evidence="2 3" key="1">
    <citation type="submission" date="2014-01" db="EMBL/GenBank/DDBJ databases">
        <title>Actinotalea ferrariae CF5-4.</title>
        <authorList>
            <person name="Chen F."/>
            <person name="Li Y."/>
            <person name="Wang G."/>
        </authorList>
    </citation>
    <scope>NUCLEOTIDE SEQUENCE [LARGE SCALE GENOMIC DNA]</scope>
    <source>
        <strain evidence="2 3">CF5-4</strain>
    </source>
</reference>
<gene>
    <name evidence="2" type="ORF">N866_10020</name>
</gene>
<dbReference type="AlphaFoldDB" id="A0A021VQD0"/>
<sequence>MGAWTAITRGGWAAVAHDLDRCRVFGVEGELLAEGFVREQEASSLLVEAEHFSGRWLSPGDPVVVEVLSAVQGECTFDAAVTWSEARRIGLAGLRLRERLQKRAAVRVPVELPHRVLERVVGTVREPLEEPLDIVVLDVSAYGLRFRTRAEVETGTHLALTFTATRRPLDLVLEVVRVQELRSDHAYGSRLVDPDERTTDALFTFVLDEQRRQLAERRDSF</sequence>
<dbReference type="InterPro" id="IPR009875">
    <property type="entry name" value="PilZ_domain"/>
</dbReference>
<accession>A0A021VQD0</accession>
<evidence type="ECO:0000259" key="1">
    <source>
        <dbReference type="Pfam" id="PF07238"/>
    </source>
</evidence>
<feature type="domain" description="PilZ" evidence="1">
    <location>
        <begin position="101"/>
        <end position="206"/>
    </location>
</feature>
<dbReference type="Pfam" id="PF07238">
    <property type="entry name" value="PilZ"/>
    <property type="match status" value="1"/>
</dbReference>
<comment type="caution">
    <text evidence="2">The sequence shown here is derived from an EMBL/GenBank/DDBJ whole genome shotgun (WGS) entry which is preliminary data.</text>
</comment>
<proteinExistence type="predicted"/>
<evidence type="ECO:0000313" key="3">
    <source>
        <dbReference type="Proteomes" id="UP000019753"/>
    </source>
</evidence>
<dbReference type="GO" id="GO:0035438">
    <property type="term" value="F:cyclic-di-GMP binding"/>
    <property type="evidence" value="ECO:0007669"/>
    <property type="project" value="InterPro"/>
</dbReference>
<organism evidence="2 3">
    <name type="scientific">Actinotalea ferrariae CF5-4</name>
    <dbReference type="NCBI Taxonomy" id="948458"/>
    <lineage>
        <taxon>Bacteria</taxon>
        <taxon>Bacillati</taxon>
        <taxon>Actinomycetota</taxon>
        <taxon>Actinomycetes</taxon>
        <taxon>Micrococcales</taxon>
        <taxon>Cellulomonadaceae</taxon>
        <taxon>Actinotalea</taxon>
    </lineage>
</organism>
<dbReference type="Proteomes" id="UP000019753">
    <property type="component" value="Unassembled WGS sequence"/>
</dbReference>